<dbReference type="EMBL" id="QGTL01000008">
    <property type="protein sequence ID" value="PWV72789.1"/>
    <property type="molecule type" value="Genomic_DNA"/>
</dbReference>
<reference evidence="1 2" key="1">
    <citation type="submission" date="2018-05" db="EMBL/GenBank/DDBJ databases">
        <title>Genomic Encyclopedia of Type Strains, Phase IV (KMG-IV): sequencing the most valuable type-strain genomes for metagenomic binning, comparative biology and taxonomic classification.</title>
        <authorList>
            <person name="Goeker M."/>
        </authorList>
    </citation>
    <scope>NUCLEOTIDE SEQUENCE [LARGE SCALE GENOMIC DNA]</scope>
    <source>
        <strain evidence="1 2">DSM 44717</strain>
    </source>
</reference>
<comment type="caution">
    <text evidence="1">The sequence shown here is derived from an EMBL/GenBank/DDBJ whole genome shotgun (WGS) entry which is preliminary data.</text>
</comment>
<accession>A0A317NC70</accession>
<organism evidence="1 2">
    <name type="scientific">Nocardia neocaledoniensis</name>
    <dbReference type="NCBI Taxonomy" id="236511"/>
    <lineage>
        <taxon>Bacteria</taxon>
        <taxon>Bacillati</taxon>
        <taxon>Actinomycetota</taxon>
        <taxon>Actinomycetes</taxon>
        <taxon>Mycobacteriales</taxon>
        <taxon>Nocardiaceae</taxon>
        <taxon>Nocardia</taxon>
    </lineage>
</organism>
<evidence type="ECO:0000313" key="2">
    <source>
        <dbReference type="Proteomes" id="UP000246410"/>
    </source>
</evidence>
<sequence>MMVRTIRSYAADRFIAIMPGEIEYSEETGYTIDGMDPFEWVDAMAAD</sequence>
<protein>
    <submittedName>
        <fullName evidence="1">Uncharacterized protein</fullName>
    </submittedName>
</protein>
<proteinExistence type="predicted"/>
<evidence type="ECO:0000313" key="1">
    <source>
        <dbReference type="EMBL" id="PWV72789.1"/>
    </source>
</evidence>
<name>A0A317NC70_9NOCA</name>
<keyword evidence="2" id="KW-1185">Reference proteome</keyword>
<dbReference type="RefSeq" id="WP_167456365.1">
    <property type="nucleotide sequence ID" value="NZ_QGTL01000008.1"/>
</dbReference>
<gene>
    <name evidence="1" type="ORF">DFR69_108101</name>
</gene>
<dbReference type="AlphaFoldDB" id="A0A317NC70"/>
<dbReference type="Proteomes" id="UP000246410">
    <property type="component" value="Unassembled WGS sequence"/>
</dbReference>